<dbReference type="RefSeq" id="WP_017521434.1">
    <property type="nucleotide sequence ID" value="NZ_CP189774.1"/>
</dbReference>
<dbReference type="Gene3D" id="3.40.630.30">
    <property type="match status" value="1"/>
</dbReference>
<dbReference type="STRING" id="46680.GCA_000807755_05866"/>
<dbReference type="Proteomes" id="UP000198145">
    <property type="component" value="Unassembled WGS sequence"/>
</dbReference>
<evidence type="ECO:0000313" key="1">
    <source>
        <dbReference type="EMBL" id="OWP48743.1"/>
    </source>
</evidence>
<dbReference type="EMBL" id="NJBA01000008">
    <property type="protein sequence ID" value="OWP48743.1"/>
    <property type="molecule type" value="Genomic_DNA"/>
</dbReference>
<name>A0A246F6E2_PSENT</name>
<dbReference type="InterPro" id="IPR016181">
    <property type="entry name" value="Acyl_CoA_acyltransferase"/>
</dbReference>
<evidence type="ECO:0000313" key="2">
    <source>
        <dbReference type="Proteomes" id="UP000198145"/>
    </source>
</evidence>
<dbReference type="GO" id="GO:0016740">
    <property type="term" value="F:transferase activity"/>
    <property type="evidence" value="ECO:0007669"/>
    <property type="project" value="UniProtKB-KW"/>
</dbReference>
<comment type="caution">
    <text evidence="1">The sequence shown here is derived from an EMBL/GenBank/DDBJ whole genome shotgun (WGS) entry which is preliminary data.</text>
</comment>
<sequence length="183" mass="21047">MITHTTAELAALGAVGADHWIETLEDGSHVLIRPLRAEDRERERLFLERLSPMTRKFRFHGEVKIDDRLLDRLMDVDYQTTMAFIALTHVDGELREVGISRYAAVDNQQCECAVTIADEFKQLGLDVALMRHLIDVAKRNGFHQMYSIDSSMDRDMRDMARELGFRAQIDPDDSCQVIRRLAL</sequence>
<dbReference type="SUPFAM" id="SSF55729">
    <property type="entry name" value="Acyl-CoA N-acyltransferases (Nat)"/>
    <property type="match status" value="1"/>
</dbReference>
<proteinExistence type="predicted"/>
<accession>A0A246F6E2</accession>
<dbReference type="AlphaFoldDB" id="A0A246F6E2"/>
<protein>
    <submittedName>
        <fullName evidence="1">GNAT family N-acetyltransferase</fullName>
    </submittedName>
</protein>
<organism evidence="1 2">
    <name type="scientific">Pseudomonas nitroreducens</name>
    <dbReference type="NCBI Taxonomy" id="46680"/>
    <lineage>
        <taxon>Bacteria</taxon>
        <taxon>Pseudomonadati</taxon>
        <taxon>Pseudomonadota</taxon>
        <taxon>Gammaproteobacteria</taxon>
        <taxon>Pseudomonadales</taxon>
        <taxon>Pseudomonadaceae</taxon>
        <taxon>Pseudomonas</taxon>
    </lineage>
</organism>
<gene>
    <name evidence="1" type="ORF">CEG18_22250</name>
</gene>
<dbReference type="eggNOG" id="COG0454">
    <property type="taxonomic scope" value="Bacteria"/>
</dbReference>
<reference evidence="1 2" key="1">
    <citation type="submission" date="2017-06" db="EMBL/GenBank/DDBJ databases">
        <title>Draft genome of Pseudomonas nitroreducens DF05.</title>
        <authorList>
            <person name="Iyer R."/>
        </authorList>
    </citation>
    <scope>NUCLEOTIDE SEQUENCE [LARGE SCALE GENOMIC DNA]</scope>
    <source>
        <strain evidence="1 2">DF05</strain>
    </source>
</reference>
<keyword evidence="1" id="KW-0808">Transferase</keyword>